<comment type="caution">
    <text evidence="2">The sequence shown here is derived from an EMBL/GenBank/DDBJ whole genome shotgun (WGS) entry which is preliminary data.</text>
</comment>
<gene>
    <name evidence="2" type="ORF">ACFOUO_00845</name>
</gene>
<evidence type="ECO:0000259" key="1">
    <source>
        <dbReference type="Pfam" id="PF13472"/>
    </source>
</evidence>
<dbReference type="PANTHER" id="PTHR30383:SF5">
    <property type="entry name" value="SGNH HYDROLASE-TYPE ESTERASE DOMAIN-CONTAINING PROTEIN"/>
    <property type="match status" value="1"/>
</dbReference>
<dbReference type="SUPFAM" id="SSF52266">
    <property type="entry name" value="SGNH hydrolase"/>
    <property type="match status" value="1"/>
</dbReference>
<dbReference type="Gene3D" id="3.40.50.1110">
    <property type="entry name" value="SGNH hydrolase"/>
    <property type="match status" value="1"/>
</dbReference>
<accession>A0ABV8J9A5</accession>
<dbReference type="Proteomes" id="UP001595843">
    <property type="component" value="Unassembled WGS sequence"/>
</dbReference>
<reference evidence="3" key="1">
    <citation type="journal article" date="2019" name="Int. J. Syst. Evol. Microbiol.">
        <title>The Global Catalogue of Microorganisms (GCM) 10K type strain sequencing project: providing services to taxonomists for standard genome sequencing and annotation.</title>
        <authorList>
            <consortium name="The Broad Institute Genomics Platform"/>
            <consortium name="The Broad Institute Genome Sequencing Center for Infectious Disease"/>
            <person name="Wu L."/>
            <person name="Ma J."/>
        </authorList>
    </citation>
    <scope>NUCLEOTIDE SEQUENCE [LARGE SCALE GENOMIC DNA]</scope>
    <source>
        <strain evidence="3">IBRC-M 10813</strain>
    </source>
</reference>
<feature type="domain" description="SGNH hydrolase-type esterase" evidence="1">
    <location>
        <begin position="31"/>
        <end position="109"/>
    </location>
</feature>
<dbReference type="InterPro" id="IPR051532">
    <property type="entry name" value="Ester_Hydrolysis_Enzymes"/>
</dbReference>
<dbReference type="PANTHER" id="PTHR30383">
    <property type="entry name" value="THIOESTERASE 1/PROTEASE 1/LYSOPHOSPHOLIPASE L1"/>
    <property type="match status" value="1"/>
</dbReference>
<evidence type="ECO:0000313" key="2">
    <source>
        <dbReference type="EMBL" id="MFC4075361.1"/>
    </source>
</evidence>
<keyword evidence="3" id="KW-1185">Reference proteome</keyword>
<name>A0ABV8J9A5_9BACL</name>
<sequence>MAGAFLIVILLTGITGQLWPAAWGSDKRMVALGDSLTYGYGDRLGNGYVDSLEERLNEKYEKTFTIKNYGIRGQETDGVLKQLAHWNIQQEVKKADTVILFIGTNDLINIETPHG</sequence>
<dbReference type="InterPro" id="IPR036514">
    <property type="entry name" value="SGNH_hydro_sf"/>
</dbReference>
<dbReference type="InterPro" id="IPR013830">
    <property type="entry name" value="SGNH_hydro"/>
</dbReference>
<organism evidence="2 3">
    <name type="scientific">Salinithrix halophila</name>
    <dbReference type="NCBI Taxonomy" id="1485204"/>
    <lineage>
        <taxon>Bacteria</taxon>
        <taxon>Bacillati</taxon>
        <taxon>Bacillota</taxon>
        <taxon>Bacilli</taxon>
        <taxon>Bacillales</taxon>
        <taxon>Thermoactinomycetaceae</taxon>
        <taxon>Salinithrix</taxon>
    </lineage>
</organism>
<proteinExistence type="predicted"/>
<protein>
    <submittedName>
        <fullName evidence="2">GDSL-type esterase/lipase family protein</fullName>
    </submittedName>
</protein>
<dbReference type="EMBL" id="JBHSAP010000003">
    <property type="protein sequence ID" value="MFC4075361.1"/>
    <property type="molecule type" value="Genomic_DNA"/>
</dbReference>
<evidence type="ECO:0000313" key="3">
    <source>
        <dbReference type="Proteomes" id="UP001595843"/>
    </source>
</evidence>
<dbReference type="Pfam" id="PF13472">
    <property type="entry name" value="Lipase_GDSL_2"/>
    <property type="match status" value="1"/>
</dbReference>